<organism evidence="1 2">
    <name type="scientific">Apiotrichum porosum</name>
    <dbReference type="NCBI Taxonomy" id="105984"/>
    <lineage>
        <taxon>Eukaryota</taxon>
        <taxon>Fungi</taxon>
        <taxon>Dikarya</taxon>
        <taxon>Basidiomycota</taxon>
        <taxon>Agaricomycotina</taxon>
        <taxon>Tremellomycetes</taxon>
        <taxon>Trichosporonales</taxon>
        <taxon>Trichosporonaceae</taxon>
        <taxon>Apiotrichum</taxon>
    </lineage>
</organism>
<dbReference type="Proteomes" id="UP000279236">
    <property type="component" value="Unassembled WGS sequence"/>
</dbReference>
<dbReference type="AlphaFoldDB" id="A0A427XCL0"/>
<reference evidence="1 2" key="1">
    <citation type="submission" date="2018-11" db="EMBL/GenBank/DDBJ databases">
        <title>Genome sequence of Apiotrichum porosum DSM 27194.</title>
        <authorList>
            <person name="Aliyu H."/>
            <person name="Gorte O."/>
            <person name="Ochsenreither K."/>
        </authorList>
    </citation>
    <scope>NUCLEOTIDE SEQUENCE [LARGE SCALE GENOMIC DNA]</scope>
    <source>
        <strain evidence="1 2">DSM 27194</strain>
    </source>
</reference>
<proteinExistence type="predicted"/>
<protein>
    <submittedName>
        <fullName evidence="1">Uncharacterized protein</fullName>
    </submittedName>
</protein>
<evidence type="ECO:0000313" key="2">
    <source>
        <dbReference type="Proteomes" id="UP000279236"/>
    </source>
</evidence>
<dbReference type="RefSeq" id="XP_028471650.1">
    <property type="nucleotide sequence ID" value="XM_028622131.1"/>
</dbReference>
<dbReference type="EMBL" id="RSCE01000031">
    <property type="protein sequence ID" value="RSH76503.1"/>
    <property type="molecule type" value="Genomic_DNA"/>
</dbReference>
<sequence length="148" mass="16833">MEGVGDYLDDKGVEDYDFEPVQDTDGEMAFHLLVNRVWLGGIEDEVWDILHGLIPDFDGTGGGDCLALQPGPLLSTVYQFTERLRAHSIRPVHVDLKALLDSACGPANYYLRWEFGTEHLVRCLVFTKEYDHARDFQIVEILEDAFRT</sequence>
<keyword evidence="2" id="KW-1185">Reference proteome</keyword>
<feature type="non-terminal residue" evidence="1">
    <location>
        <position position="148"/>
    </location>
</feature>
<comment type="caution">
    <text evidence="1">The sequence shown here is derived from an EMBL/GenBank/DDBJ whole genome shotgun (WGS) entry which is preliminary data.</text>
</comment>
<evidence type="ECO:0000313" key="1">
    <source>
        <dbReference type="EMBL" id="RSH76503.1"/>
    </source>
</evidence>
<name>A0A427XCL0_9TREE</name>
<dbReference type="GeneID" id="39591271"/>
<gene>
    <name evidence="1" type="ORF">EHS24_006728</name>
</gene>
<accession>A0A427XCL0</accession>